<evidence type="ECO:0000256" key="1">
    <source>
        <dbReference type="ARBA" id="ARBA00008231"/>
    </source>
</evidence>
<dbReference type="RefSeq" id="WP_167178051.1">
    <property type="nucleotide sequence ID" value="NZ_BAAAEJ010000008.1"/>
</dbReference>
<organism evidence="4 5">
    <name type="scientific">Brevundimonas terrae</name>
    <dbReference type="NCBI Taxonomy" id="363631"/>
    <lineage>
        <taxon>Bacteria</taxon>
        <taxon>Pseudomonadati</taxon>
        <taxon>Pseudomonadota</taxon>
        <taxon>Alphaproteobacteria</taxon>
        <taxon>Caulobacterales</taxon>
        <taxon>Caulobacteraceae</taxon>
        <taxon>Brevundimonas</taxon>
    </lineage>
</organism>
<dbReference type="SUPFAM" id="SSF160909">
    <property type="entry name" value="ATP12-like"/>
    <property type="match status" value="1"/>
</dbReference>
<protein>
    <submittedName>
        <fullName evidence="4">ATPase</fullName>
    </submittedName>
</protein>
<comment type="caution">
    <text evidence="4">The sequence shown here is derived from an EMBL/GenBank/DDBJ whole genome shotgun (WGS) entry which is preliminary data.</text>
</comment>
<name>A0ABN0YH38_9CAUL</name>
<proteinExistence type="inferred from homology"/>
<dbReference type="InterPro" id="IPR042272">
    <property type="entry name" value="ATP12_ATP_synth-F1-assembly_N"/>
</dbReference>
<dbReference type="PANTHER" id="PTHR21013">
    <property type="entry name" value="ATP SYNTHASE MITOCHONDRIAL F1 COMPLEX ASSEMBLY FACTOR 2/ATP12 PROTEIN, MITOCHONDRIAL PRECURSOR"/>
    <property type="match status" value="1"/>
</dbReference>
<dbReference type="EMBL" id="BAAAEJ010000008">
    <property type="protein sequence ID" value="GAA0395430.1"/>
    <property type="molecule type" value="Genomic_DNA"/>
</dbReference>
<dbReference type="Pfam" id="PF07542">
    <property type="entry name" value="ATP12"/>
    <property type="match status" value="1"/>
</dbReference>
<keyword evidence="2" id="KW-0809">Transit peptide</keyword>
<keyword evidence="3" id="KW-0143">Chaperone</keyword>
<dbReference type="Gene3D" id="1.10.3580.10">
    <property type="entry name" value="ATP12 ATPase"/>
    <property type="match status" value="1"/>
</dbReference>
<evidence type="ECO:0000313" key="5">
    <source>
        <dbReference type="Proteomes" id="UP001500791"/>
    </source>
</evidence>
<evidence type="ECO:0000256" key="3">
    <source>
        <dbReference type="ARBA" id="ARBA00023186"/>
    </source>
</evidence>
<dbReference type="Gene3D" id="3.30.2180.10">
    <property type="entry name" value="ATP12-like"/>
    <property type="match status" value="1"/>
</dbReference>
<reference evidence="4 5" key="1">
    <citation type="journal article" date="2019" name="Int. J. Syst. Evol. Microbiol.">
        <title>The Global Catalogue of Microorganisms (GCM) 10K type strain sequencing project: providing services to taxonomists for standard genome sequencing and annotation.</title>
        <authorList>
            <consortium name="The Broad Institute Genomics Platform"/>
            <consortium name="The Broad Institute Genome Sequencing Center for Infectious Disease"/>
            <person name="Wu L."/>
            <person name="Ma J."/>
        </authorList>
    </citation>
    <scope>NUCLEOTIDE SEQUENCE [LARGE SCALE GENOMIC DNA]</scope>
    <source>
        <strain evidence="4 5">JCM 13476</strain>
    </source>
</reference>
<accession>A0ABN0YH38</accession>
<dbReference type="InterPro" id="IPR011419">
    <property type="entry name" value="ATP12_ATP_synth-F1-assembly"/>
</dbReference>
<comment type="similarity">
    <text evidence="1">Belongs to the ATP12 family.</text>
</comment>
<gene>
    <name evidence="4" type="ORF">GCM10009093_22470</name>
</gene>
<sequence>MSHIPPLDPNVAARKGFKESEERIKRFWKAADVAETEDGWAVQLDGRTPKTPVHRKLVLPTETAAKLVADEWAAQGEFLDAGTMPATRLASTAIDRVVEVMEAVADEITAYAGNDLTCYLAEAPRSLIERQEREWGQWRNWAEQTHGIRLVPVQGIIHQTQDQASLDKVKVLALSLDHFQLSGLAMAVPLLGSAILGLALQQGELDGATAYDLSRLDEAFTEERWGADEEATLRAAAQRAETVMLEQWFKALR</sequence>
<dbReference type="PANTHER" id="PTHR21013:SF10">
    <property type="entry name" value="ATP SYNTHASE MITOCHONDRIAL F1 COMPLEX ASSEMBLY FACTOR 2"/>
    <property type="match status" value="1"/>
</dbReference>
<dbReference type="Proteomes" id="UP001500791">
    <property type="component" value="Unassembled WGS sequence"/>
</dbReference>
<evidence type="ECO:0000313" key="4">
    <source>
        <dbReference type="EMBL" id="GAA0395430.1"/>
    </source>
</evidence>
<dbReference type="InterPro" id="IPR023335">
    <property type="entry name" value="ATP12_ortho_dom_sf"/>
</dbReference>
<keyword evidence="5" id="KW-1185">Reference proteome</keyword>
<evidence type="ECO:0000256" key="2">
    <source>
        <dbReference type="ARBA" id="ARBA00022946"/>
    </source>
</evidence>